<dbReference type="Proteomes" id="UP000188388">
    <property type="component" value="Unassembled WGS sequence"/>
</dbReference>
<evidence type="ECO:0000313" key="1">
    <source>
        <dbReference type="EMBL" id="SIT58790.1"/>
    </source>
</evidence>
<evidence type="ECO:0000313" key="2">
    <source>
        <dbReference type="Proteomes" id="UP000188388"/>
    </source>
</evidence>
<keyword evidence="2" id="KW-1185">Reference proteome</keyword>
<dbReference type="EMBL" id="FTPD01000056">
    <property type="protein sequence ID" value="SIT58790.1"/>
    <property type="molecule type" value="Genomic_DNA"/>
</dbReference>
<name>A0A1R3VFV2_9HYPH</name>
<sequence length="57" mass="6429">MPQELTRASAQGYPARRGVSKTYHGWIWFNSLKPADFEALNTTRAARRPQRKVPGSA</sequence>
<proteinExistence type="predicted"/>
<dbReference type="AlphaFoldDB" id="A0A1R3VFV2"/>
<organism evidence="1 2">
    <name type="scientific">Mesorhizobium prunaredense</name>
    <dbReference type="NCBI Taxonomy" id="1631249"/>
    <lineage>
        <taxon>Bacteria</taxon>
        <taxon>Pseudomonadati</taxon>
        <taxon>Pseudomonadota</taxon>
        <taxon>Alphaproteobacteria</taxon>
        <taxon>Hyphomicrobiales</taxon>
        <taxon>Phyllobacteriaceae</taxon>
        <taxon>Mesorhizobium</taxon>
    </lineage>
</organism>
<accession>A0A1R3VFV2</accession>
<reference evidence="2" key="1">
    <citation type="submission" date="2017-01" db="EMBL/GenBank/DDBJ databases">
        <authorList>
            <person name="Brunel B."/>
        </authorList>
    </citation>
    <scope>NUCLEOTIDE SEQUENCE [LARGE SCALE GENOMIC DNA]</scope>
</reference>
<dbReference type="STRING" id="1631249.BQ8794_60099"/>
<gene>
    <name evidence="1" type="ORF">BQ8794_60099</name>
</gene>
<protein>
    <submittedName>
        <fullName evidence="1">Uncharacterized protein</fullName>
    </submittedName>
</protein>